<evidence type="ECO:0000256" key="9">
    <source>
        <dbReference type="ARBA" id="ARBA00022723"/>
    </source>
</evidence>
<keyword evidence="10 17" id="KW-0547">Nucleotide-binding</keyword>
<dbReference type="NCBIfam" id="TIGR00398">
    <property type="entry name" value="metG"/>
    <property type="match status" value="1"/>
</dbReference>
<dbReference type="GO" id="GO:0005524">
    <property type="term" value="F:ATP binding"/>
    <property type="evidence" value="ECO:0007669"/>
    <property type="project" value="UniProtKB-UniRule"/>
</dbReference>
<evidence type="ECO:0000256" key="11">
    <source>
        <dbReference type="ARBA" id="ARBA00022833"/>
    </source>
</evidence>
<dbReference type="InterPro" id="IPR009080">
    <property type="entry name" value="tRNAsynth_Ia_anticodon-bd"/>
</dbReference>
<sequence>MENQNFTRRHSTCKINMTKKILVTSALPYANGPLHFGHIAGAYLPGDCYSRFQRLQKNNVLYVCGSDEYGVAITMSAELAGRAPKEHVDIFHEVNLNLFKKLNFSFDHYSRTTWKGHAETVHQYFLDLLANGYIEERTTEQLYSEVDQRFLADRYVVGTCPRCGYENARGDECTKCGASYEATDLKNPRSKLTDAPLILKPTKHWFLVLDLFKERLLEWIDSKNWKPNVSNFAKGYIKDLHARAITRDSTWGIPIPLPDTEGKVLYVWFDAPIGYISATKEWAELRGSPESWKDYWCDQSTQLVNFIGKDNIPFHAAIFPAMTMGQNRPYKLVDELPANEFYNLEGRQFSKSDGWYIDLDDFFKRYTPDQIRYAIAANAPETSDSEFTWKDFQQRCNIELLGKYGNLVNRVLVFAHKQCEGCVPQKKDLQPIDLGFLENMQRLVEEAAQSYDTFKLRRASQIVMELAQLGNVYFDAKRPWQDAREEATRASMETTIACCLDCLKLLALISFPIIPESAEQIWKMLGYSSPLKTQDWNTVAQTPIPVSQPLLQPKILFQKIEDEQIQQEIDKLKQATTMTQPKSQEYTALKDVIGIEDFQKLDLRVGQILEAVPVPKSKKLLKLLVDLGFEKRTIVSGIHLAYKPEQLIGKKIVVVANLKPATLMGIESQGMVLAGQWQDSLEVLSIENLAPGSVVS</sequence>
<dbReference type="FunFam" id="2.40.50.140:FF:000042">
    <property type="entry name" value="Methionine--tRNA ligase"/>
    <property type="match status" value="1"/>
</dbReference>
<evidence type="ECO:0000256" key="7">
    <source>
        <dbReference type="ARBA" id="ARBA00022555"/>
    </source>
</evidence>
<dbReference type="EC" id="6.1.1.10" evidence="17"/>
<evidence type="ECO:0000259" key="18">
    <source>
        <dbReference type="PROSITE" id="PS50886"/>
    </source>
</evidence>
<gene>
    <name evidence="17 19" type="primary">metG</name>
    <name evidence="19" type="ORF">DB43_GF00420</name>
</gene>
<dbReference type="Gene3D" id="2.40.50.140">
    <property type="entry name" value="Nucleic acid-binding proteins"/>
    <property type="match status" value="1"/>
</dbReference>
<evidence type="ECO:0000256" key="15">
    <source>
        <dbReference type="ARBA" id="ARBA00023146"/>
    </source>
</evidence>
<comment type="similarity">
    <text evidence="3 17">Belongs to the class-I aminoacyl-tRNA synthetase family. MetG type 1 subfamily.</text>
</comment>
<dbReference type="Pfam" id="PF19303">
    <property type="entry name" value="Anticodon_3"/>
    <property type="match status" value="1"/>
</dbReference>
<dbReference type="AlphaFoldDB" id="A0A0C1C8Y8"/>
<feature type="binding site" evidence="17">
    <location>
        <position position="163"/>
    </location>
    <ligand>
        <name>Zn(2+)</name>
        <dbReference type="ChEBI" id="CHEBI:29105"/>
    </ligand>
</feature>
<dbReference type="InterPro" id="IPR014729">
    <property type="entry name" value="Rossmann-like_a/b/a_fold"/>
</dbReference>
<evidence type="ECO:0000256" key="16">
    <source>
        <dbReference type="ARBA" id="ARBA00047364"/>
    </source>
</evidence>
<dbReference type="InterPro" id="IPR041872">
    <property type="entry name" value="Anticodon_Met"/>
</dbReference>
<evidence type="ECO:0000256" key="12">
    <source>
        <dbReference type="ARBA" id="ARBA00022840"/>
    </source>
</evidence>
<dbReference type="InterPro" id="IPR029038">
    <property type="entry name" value="MetRS_Zn"/>
</dbReference>
<dbReference type="SUPFAM" id="SSF50249">
    <property type="entry name" value="Nucleic acid-binding proteins"/>
    <property type="match status" value="1"/>
</dbReference>
<dbReference type="PRINTS" id="PR01041">
    <property type="entry name" value="TRNASYNTHMET"/>
</dbReference>
<evidence type="ECO:0000256" key="13">
    <source>
        <dbReference type="ARBA" id="ARBA00022884"/>
    </source>
</evidence>
<evidence type="ECO:0000256" key="1">
    <source>
        <dbReference type="ARBA" id="ARBA00003314"/>
    </source>
</evidence>
<feature type="domain" description="TRNA-binding" evidence="18">
    <location>
        <begin position="597"/>
        <end position="696"/>
    </location>
</feature>
<dbReference type="InterPro" id="IPR012340">
    <property type="entry name" value="NA-bd_OB-fold"/>
</dbReference>
<dbReference type="InterPro" id="IPR033911">
    <property type="entry name" value="MetRS_core"/>
</dbReference>
<reference evidence="19 20" key="1">
    <citation type="journal article" date="2014" name="Mol. Biol. Evol.">
        <title>Massive expansion of Ubiquitination-related gene families within the Chlamydiae.</title>
        <authorList>
            <person name="Domman D."/>
            <person name="Collingro A."/>
            <person name="Lagkouvardos I."/>
            <person name="Gehre L."/>
            <person name="Weinmaier T."/>
            <person name="Rattei T."/>
            <person name="Subtil A."/>
            <person name="Horn M."/>
        </authorList>
    </citation>
    <scope>NUCLEOTIDE SEQUENCE [LARGE SCALE GENOMIC DNA]</scope>
    <source>
        <strain evidence="19 20">OEW1</strain>
    </source>
</reference>
<keyword evidence="7 17" id="KW-0820">tRNA-binding</keyword>
<keyword evidence="13 17" id="KW-0694">RNA-binding</keyword>
<keyword evidence="9 17" id="KW-0479">Metal-binding</keyword>
<dbReference type="PROSITE" id="PS50886">
    <property type="entry name" value="TRBD"/>
    <property type="match status" value="1"/>
</dbReference>
<dbReference type="EMBL" id="JSAM01000075">
    <property type="protein sequence ID" value="KIA77500.1"/>
    <property type="molecule type" value="Genomic_DNA"/>
</dbReference>
<dbReference type="NCBIfam" id="NF001100">
    <property type="entry name" value="PRK00133.1"/>
    <property type="match status" value="1"/>
</dbReference>
<evidence type="ECO:0000256" key="8">
    <source>
        <dbReference type="ARBA" id="ARBA00022598"/>
    </source>
</evidence>
<evidence type="ECO:0000256" key="3">
    <source>
        <dbReference type="ARBA" id="ARBA00008258"/>
    </source>
</evidence>
<evidence type="ECO:0000256" key="14">
    <source>
        <dbReference type="ARBA" id="ARBA00022917"/>
    </source>
</evidence>
<comment type="catalytic activity">
    <reaction evidence="16 17">
        <text>tRNA(Met) + L-methionine + ATP = L-methionyl-tRNA(Met) + AMP + diphosphate</text>
        <dbReference type="Rhea" id="RHEA:13481"/>
        <dbReference type="Rhea" id="RHEA-COMP:9667"/>
        <dbReference type="Rhea" id="RHEA-COMP:9698"/>
        <dbReference type="ChEBI" id="CHEBI:30616"/>
        <dbReference type="ChEBI" id="CHEBI:33019"/>
        <dbReference type="ChEBI" id="CHEBI:57844"/>
        <dbReference type="ChEBI" id="CHEBI:78442"/>
        <dbReference type="ChEBI" id="CHEBI:78530"/>
        <dbReference type="ChEBI" id="CHEBI:456215"/>
        <dbReference type="EC" id="6.1.1.10"/>
    </reaction>
</comment>
<evidence type="ECO:0000313" key="19">
    <source>
        <dbReference type="EMBL" id="KIA77500.1"/>
    </source>
</evidence>
<dbReference type="NCBIfam" id="TIGR00399">
    <property type="entry name" value="metG_C_term"/>
    <property type="match status" value="1"/>
</dbReference>
<dbReference type="PANTHER" id="PTHR45765">
    <property type="entry name" value="METHIONINE--TRNA LIGASE"/>
    <property type="match status" value="1"/>
</dbReference>
<name>A0A0C1C8Y8_9BACT</name>
<dbReference type="GO" id="GO:0046872">
    <property type="term" value="F:metal ion binding"/>
    <property type="evidence" value="ECO:0007669"/>
    <property type="project" value="UniProtKB-KW"/>
</dbReference>
<dbReference type="HAMAP" id="MF_00098">
    <property type="entry name" value="Met_tRNA_synth_type1"/>
    <property type="match status" value="1"/>
</dbReference>
<dbReference type="Proteomes" id="UP000031307">
    <property type="component" value="Unassembled WGS sequence"/>
</dbReference>
<comment type="cofactor">
    <cofactor evidence="17">
        <name>Zn(2+)</name>
        <dbReference type="ChEBI" id="CHEBI:29105"/>
    </cofactor>
    <text evidence="17">Binds 1 zinc ion per subunit.</text>
</comment>
<dbReference type="GO" id="GO:0006431">
    <property type="term" value="P:methionyl-tRNA aminoacylation"/>
    <property type="evidence" value="ECO:0007669"/>
    <property type="project" value="UniProtKB-UniRule"/>
</dbReference>
<feature type="short sequence motif" description="'KMSKS' region" evidence="17">
    <location>
        <begin position="348"/>
        <end position="352"/>
    </location>
</feature>
<accession>A0A0C1C8Y8</accession>
<evidence type="ECO:0000256" key="4">
    <source>
        <dbReference type="ARBA" id="ARBA00011245"/>
    </source>
</evidence>
<feature type="binding site" evidence="17">
    <location>
        <position position="176"/>
    </location>
    <ligand>
        <name>Zn(2+)</name>
        <dbReference type="ChEBI" id="CHEBI:29105"/>
    </ligand>
</feature>
<dbReference type="SUPFAM" id="SSF57770">
    <property type="entry name" value="Methionyl-tRNA synthetase (MetRS), Zn-domain"/>
    <property type="match status" value="1"/>
</dbReference>
<dbReference type="FunFam" id="2.20.28.20:FF:000001">
    <property type="entry name" value="Methionine--tRNA ligase"/>
    <property type="match status" value="1"/>
</dbReference>
<dbReference type="PANTHER" id="PTHR45765:SF1">
    <property type="entry name" value="METHIONINE--TRNA LIGASE, CYTOPLASMIC"/>
    <property type="match status" value="1"/>
</dbReference>
<dbReference type="CDD" id="cd00814">
    <property type="entry name" value="MetRS_core"/>
    <property type="match status" value="1"/>
</dbReference>
<dbReference type="Gene3D" id="3.40.50.620">
    <property type="entry name" value="HUPs"/>
    <property type="match status" value="1"/>
</dbReference>
<dbReference type="SUPFAM" id="SSF47323">
    <property type="entry name" value="Anticodon-binding domain of a subclass of class I aminoacyl-tRNA synthetases"/>
    <property type="match status" value="1"/>
</dbReference>
<dbReference type="Gene3D" id="2.20.28.20">
    <property type="entry name" value="Methionyl-tRNA synthetase, Zn-domain"/>
    <property type="match status" value="1"/>
</dbReference>
<dbReference type="PATRIC" id="fig|83552.4.peg.1363"/>
<dbReference type="CDD" id="cd07957">
    <property type="entry name" value="Anticodon_Ia_Met"/>
    <property type="match status" value="1"/>
</dbReference>
<evidence type="ECO:0000256" key="10">
    <source>
        <dbReference type="ARBA" id="ARBA00022741"/>
    </source>
</evidence>
<proteinExistence type="inferred from homology"/>
<evidence type="ECO:0000256" key="17">
    <source>
        <dbReference type="HAMAP-Rule" id="MF_00098"/>
    </source>
</evidence>
<dbReference type="InterPro" id="IPR004495">
    <property type="entry name" value="Met-tRNA-synth_bsu_C"/>
</dbReference>
<dbReference type="InterPro" id="IPR023458">
    <property type="entry name" value="Met-tRNA_ligase_1"/>
</dbReference>
<keyword evidence="8 17" id="KW-0436">Ligase</keyword>
<organism evidence="19 20">
    <name type="scientific">Parachlamydia acanthamoebae</name>
    <dbReference type="NCBI Taxonomy" id="83552"/>
    <lineage>
        <taxon>Bacteria</taxon>
        <taxon>Pseudomonadati</taxon>
        <taxon>Chlamydiota</taxon>
        <taxon>Chlamydiia</taxon>
        <taxon>Parachlamydiales</taxon>
        <taxon>Parachlamydiaceae</taxon>
        <taxon>Parachlamydia</taxon>
    </lineage>
</organism>
<protein>
    <recommendedName>
        <fullName evidence="17">Methionine--tRNA ligase</fullName>
        <ecNumber evidence="17">6.1.1.10</ecNumber>
    </recommendedName>
    <alternativeName>
        <fullName evidence="17">Methionyl-tRNA synthetase</fullName>
        <shortName evidence="17">MetRS</shortName>
    </alternativeName>
</protein>
<keyword evidence="11 17" id="KW-0862">Zinc</keyword>
<dbReference type="SUPFAM" id="SSF52374">
    <property type="entry name" value="Nucleotidylyl transferase"/>
    <property type="match status" value="1"/>
</dbReference>
<keyword evidence="12 17" id="KW-0067">ATP-binding</keyword>
<evidence type="ECO:0000313" key="20">
    <source>
        <dbReference type="Proteomes" id="UP000031307"/>
    </source>
</evidence>
<dbReference type="Gene3D" id="1.10.730.10">
    <property type="entry name" value="Isoleucyl-tRNA Synthetase, Domain 1"/>
    <property type="match status" value="1"/>
</dbReference>
<feature type="binding site" evidence="17">
    <location>
        <position position="173"/>
    </location>
    <ligand>
        <name>Zn(2+)</name>
        <dbReference type="ChEBI" id="CHEBI:29105"/>
    </ligand>
</feature>
<feature type="binding site" evidence="17">
    <location>
        <position position="160"/>
    </location>
    <ligand>
        <name>Zn(2+)</name>
        <dbReference type="ChEBI" id="CHEBI:29105"/>
    </ligand>
</feature>
<evidence type="ECO:0000256" key="6">
    <source>
        <dbReference type="ARBA" id="ARBA00022490"/>
    </source>
</evidence>
<feature type="binding site" evidence="17">
    <location>
        <position position="351"/>
    </location>
    <ligand>
        <name>ATP</name>
        <dbReference type="ChEBI" id="CHEBI:30616"/>
    </ligand>
</feature>
<feature type="short sequence motif" description="'HIGH' region" evidence="17">
    <location>
        <begin position="28"/>
        <end position="38"/>
    </location>
</feature>
<dbReference type="Pfam" id="PF01588">
    <property type="entry name" value="tRNA_bind"/>
    <property type="match status" value="1"/>
</dbReference>
<evidence type="ECO:0000256" key="5">
    <source>
        <dbReference type="ARBA" id="ARBA00011738"/>
    </source>
</evidence>
<keyword evidence="15 17" id="KW-0030">Aminoacyl-tRNA synthetase</keyword>
<comment type="caution">
    <text evidence="19">The sequence shown here is derived from an EMBL/GenBank/DDBJ whole genome shotgun (WGS) entry which is preliminary data.</text>
</comment>
<dbReference type="GO" id="GO:0005829">
    <property type="term" value="C:cytosol"/>
    <property type="evidence" value="ECO:0007669"/>
    <property type="project" value="TreeGrafter"/>
</dbReference>
<dbReference type="GO" id="GO:0004825">
    <property type="term" value="F:methionine-tRNA ligase activity"/>
    <property type="evidence" value="ECO:0007669"/>
    <property type="project" value="UniProtKB-UniRule"/>
</dbReference>
<dbReference type="InterPro" id="IPR014758">
    <property type="entry name" value="Met-tRNA_synth"/>
</dbReference>
<comment type="function">
    <text evidence="1 17">Is required not only for elongation of protein synthesis but also for the initiation of all mRNA translation through initiator tRNA(fMet) aminoacylation.</text>
</comment>
<comment type="subunit">
    <text evidence="5 17">Homodimer.</text>
</comment>
<dbReference type="GO" id="GO:0000049">
    <property type="term" value="F:tRNA binding"/>
    <property type="evidence" value="ECO:0007669"/>
    <property type="project" value="UniProtKB-UniRule"/>
</dbReference>
<dbReference type="InterPro" id="IPR002547">
    <property type="entry name" value="tRNA-bd_dom"/>
</dbReference>
<keyword evidence="14 17" id="KW-0648">Protein biosynthesis</keyword>
<keyword evidence="6 17" id="KW-0963">Cytoplasm</keyword>
<dbReference type="InterPro" id="IPR015413">
    <property type="entry name" value="Methionyl/Leucyl_tRNA_Synth"/>
</dbReference>
<evidence type="ECO:0000256" key="2">
    <source>
        <dbReference type="ARBA" id="ARBA00004496"/>
    </source>
</evidence>
<dbReference type="CDD" id="cd02800">
    <property type="entry name" value="tRNA_bind_EcMetRS_like"/>
    <property type="match status" value="1"/>
</dbReference>
<comment type="subunit">
    <text evidence="4">Monomer.</text>
</comment>
<dbReference type="Pfam" id="PF09334">
    <property type="entry name" value="tRNA-synt_1g"/>
    <property type="match status" value="1"/>
</dbReference>
<comment type="subcellular location">
    <subcellularLocation>
        <location evidence="2 17">Cytoplasm</location>
    </subcellularLocation>
</comment>